<dbReference type="Pfam" id="PF07475">
    <property type="entry name" value="Hpr_kinase_C"/>
    <property type="match status" value="1"/>
</dbReference>
<sequence>MLPSRTRIEIVNIHASCVAAGNGGVLILGNSGQGKSDLALRLIDRGARLVADDRCDIWFERGRLWCRPPETLAGKLEVRGIGIVERPWTAPVSLALAVRLSDRYDRMPAVGQVETVAGHPLPALLLSAFEASAPIKILLALEQLAPAA</sequence>
<dbReference type="PANTHER" id="PTHR30305:SF1">
    <property type="entry name" value="HPR KINASE_PHOSPHORYLASE"/>
    <property type="match status" value="1"/>
</dbReference>
<dbReference type="EMBL" id="LT598653">
    <property type="protein sequence ID" value="SBV31208.1"/>
    <property type="molecule type" value="Genomic_DNA"/>
</dbReference>
<proteinExistence type="predicted"/>
<accession>A0A1Y5PMH6</accession>
<reference evidence="2" key="1">
    <citation type="submission" date="2016-03" db="EMBL/GenBank/DDBJ databases">
        <authorList>
            <person name="Ploux O."/>
        </authorList>
    </citation>
    <scope>NUCLEOTIDE SEQUENCE</scope>
    <source>
        <strain evidence="2">UC10</strain>
    </source>
</reference>
<dbReference type="PANTHER" id="PTHR30305">
    <property type="entry name" value="PROTEIN YJDM-RELATED"/>
    <property type="match status" value="1"/>
</dbReference>
<evidence type="ECO:0000259" key="1">
    <source>
        <dbReference type="Pfam" id="PF07475"/>
    </source>
</evidence>
<name>A0A1Y5PMH6_9SPHN</name>
<dbReference type="Gene3D" id="3.40.50.300">
    <property type="entry name" value="P-loop containing nucleotide triphosphate hydrolases"/>
    <property type="match status" value="1"/>
</dbReference>
<evidence type="ECO:0000313" key="2">
    <source>
        <dbReference type="EMBL" id="SBV31208.1"/>
    </source>
</evidence>
<dbReference type="EC" id="2.7.1.-" evidence="2"/>
<keyword evidence="2" id="KW-0418">Kinase</keyword>
<dbReference type="CDD" id="cd01918">
    <property type="entry name" value="HprK_C"/>
    <property type="match status" value="1"/>
</dbReference>
<dbReference type="GO" id="GO:0006109">
    <property type="term" value="P:regulation of carbohydrate metabolic process"/>
    <property type="evidence" value="ECO:0007669"/>
    <property type="project" value="InterPro"/>
</dbReference>
<dbReference type="GO" id="GO:0005524">
    <property type="term" value="F:ATP binding"/>
    <property type="evidence" value="ECO:0007669"/>
    <property type="project" value="InterPro"/>
</dbReference>
<dbReference type="InterPro" id="IPR027417">
    <property type="entry name" value="P-loop_NTPase"/>
</dbReference>
<protein>
    <submittedName>
        <fullName evidence="2">Hpr(Ser) kinase/phosphatase</fullName>
        <ecNumber evidence="2">2.7.1.-</ecNumber>
    </submittedName>
</protein>
<feature type="domain" description="HPr kinase/phosphorylase C-terminal" evidence="1">
    <location>
        <begin position="11"/>
        <end position="85"/>
    </location>
</feature>
<dbReference type="GO" id="GO:0000155">
    <property type="term" value="F:phosphorelay sensor kinase activity"/>
    <property type="evidence" value="ECO:0007669"/>
    <property type="project" value="InterPro"/>
</dbReference>
<dbReference type="AlphaFoldDB" id="A0A1Y5PMH6"/>
<dbReference type="SUPFAM" id="SSF53795">
    <property type="entry name" value="PEP carboxykinase-like"/>
    <property type="match status" value="1"/>
</dbReference>
<dbReference type="KEGG" id="sphu:SPPYR_0088"/>
<gene>
    <name evidence="2" type="ORF">SPPYR_0088</name>
</gene>
<organism evidence="2">
    <name type="scientific">uncultured Sphingopyxis sp</name>
    <dbReference type="NCBI Taxonomy" id="310581"/>
    <lineage>
        <taxon>Bacteria</taxon>
        <taxon>Pseudomonadati</taxon>
        <taxon>Pseudomonadota</taxon>
        <taxon>Alphaproteobacteria</taxon>
        <taxon>Sphingomonadales</taxon>
        <taxon>Sphingomonadaceae</taxon>
        <taxon>Sphingopyxis</taxon>
        <taxon>environmental samples</taxon>
    </lineage>
</organism>
<dbReference type="RefSeq" id="WP_295322455.1">
    <property type="nucleotide sequence ID" value="NZ_LT598653.1"/>
</dbReference>
<keyword evidence="2" id="KW-0808">Transferase</keyword>
<dbReference type="InterPro" id="IPR011104">
    <property type="entry name" value="Hpr_kin/Pase_C"/>
</dbReference>